<protein>
    <submittedName>
        <fullName evidence="2">Uncharacterized protein</fullName>
    </submittedName>
</protein>
<dbReference type="AlphaFoldDB" id="A0AA40AK72"/>
<dbReference type="EMBL" id="JAUIRO010000004">
    <property type="protein sequence ID" value="KAK0717299.1"/>
    <property type="molecule type" value="Genomic_DNA"/>
</dbReference>
<evidence type="ECO:0000313" key="2">
    <source>
        <dbReference type="EMBL" id="KAK0717299.1"/>
    </source>
</evidence>
<feature type="non-terminal residue" evidence="2">
    <location>
        <position position="208"/>
    </location>
</feature>
<dbReference type="RefSeq" id="XP_060296092.1">
    <property type="nucleotide sequence ID" value="XM_060437947.1"/>
</dbReference>
<dbReference type="Proteomes" id="UP001172101">
    <property type="component" value="Unassembled WGS sequence"/>
</dbReference>
<feature type="compositionally biased region" description="Low complexity" evidence="1">
    <location>
        <begin position="124"/>
        <end position="141"/>
    </location>
</feature>
<comment type="caution">
    <text evidence="2">The sequence shown here is derived from an EMBL/GenBank/DDBJ whole genome shotgun (WGS) entry which is preliminary data.</text>
</comment>
<accession>A0AA40AK72</accession>
<dbReference type="GeneID" id="85321217"/>
<organism evidence="2 3">
    <name type="scientific">Lasiosphaeria miniovina</name>
    <dbReference type="NCBI Taxonomy" id="1954250"/>
    <lineage>
        <taxon>Eukaryota</taxon>
        <taxon>Fungi</taxon>
        <taxon>Dikarya</taxon>
        <taxon>Ascomycota</taxon>
        <taxon>Pezizomycotina</taxon>
        <taxon>Sordariomycetes</taxon>
        <taxon>Sordariomycetidae</taxon>
        <taxon>Sordariales</taxon>
        <taxon>Lasiosphaeriaceae</taxon>
        <taxon>Lasiosphaeria</taxon>
    </lineage>
</organism>
<proteinExistence type="predicted"/>
<reference evidence="2" key="1">
    <citation type="submission" date="2023-06" db="EMBL/GenBank/DDBJ databases">
        <title>Genome-scale phylogeny and comparative genomics of the fungal order Sordariales.</title>
        <authorList>
            <consortium name="Lawrence Berkeley National Laboratory"/>
            <person name="Hensen N."/>
            <person name="Bonometti L."/>
            <person name="Westerberg I."/>
            <person name="Brannstrom I.O."/>
            <person name="Guillou S."/>
            <person name="Cros-Aarteil S."/>
            <person name="Calhoun S."/>
            <person name="Haridas S."/>
            <person name="Kuo A."/>
            <person name="Mondo S."/>
            <person name="Pangilinan J."/>
            <person name="Riley R."/>
            <person name="LaButti K."/>
            <person name="Andreopoulos B."/>
            <person name="Lipzen A."/>
            <person name="Chen C."/>
            <person name="Yanf M."/>
            <person name="Daum C."/>
            <person name="Ng V."/>
            <person name="Clum A."/>
            <person name="Steindorff A."/>
            <person name="Ohm R."/>
            <person name="Martin F."/>
            <person name="Silar P."/>
            <person name="Natvig D."/>
            <person name="Lalanne C."/>
            <person name="Gautier V."/>
            <person name="Ament-velasquez S.L."/>
            <person name="Kruys A."/>
            <person name="Hutchinson M.I."/>
            <person name="Powell A.J."/>
            <person name="Barry K."/>
            <person name="Miller A.N."/>
            <person name="Grigoriev I.V."/>
            <person name="Debuchy R."/>
            <person name="Gladieux P."/>
            <person name="Thoren M.H."/>
            <person name="Johannesson H."/>
        </authorList>
    </citation>
    <scope>NUCLEOTIDE SEQUENCE</scope>
    <source>
        <strain evidence="2">SMH2392-1A</strain>
    </source>
</reference>
<evidence type="ECO:0000313" key="3">
    <source>
        <dbReference type="Proteomes" id="UP001172101"/>
    </source>
</evidence>
<feature type="compositionally biased region" description="Basic and acidic residues" evidence="1">
    <location>
        <begin position="142"/>
        <end position="159"/>
    </location>
</feature>
<feature type="region of interest" description="Disordered" evidence="1">
    <location>
        <begin position="109"/>
        <end position="170"/>
    </location>
</feature>
<keyword evidence="3" id="KW-1185">Reference proteome</keyword>
<name>A0AA40AK72_9PEZI</name>
<gene>
    <name evidence="2" type="ORF">B0T26DRAFT_647887</name>
</gene>
<sequence>QLDTRYFRGLEGEYNYLLHFILQKQDAEPGDYICRVQPKAENFWQASRSVTCEADLEPGVYEILPKITALKDTSREPVEAVVQAKADVKPQKLRQVGLSFDIAHSKALKSATSPKAEEKEAEAEAAAATAPESKESAAASVKSERESVNSEAGGDKDDVSSLGGGDNEPKVWNAVCVIGLRVYSQDEEITIQLADPKNPQEASSLAVQ</sequence>
<evidence type="ECO:0000256" key="1">
    <source>
        <dbReference type="SAM" id="MobiDB-lite"/>
    </source>
</evidence>